<organism evidence="1 2">
    <name type="scientific">Choristoneura fumiferana</name>
    <name type="common">Spruce budworm moth</name>
    <name type="synonym">Archips fumiferana</name>
    <dbReference type="NCBI Taxonomy" id="7141"/>
    <lineage>
        <taxon>Eukaryota</taxon>
        <taxon>Metazoa</taxon>
        <taxon>Ecdysozoa</taxon>
        <taxon>Arthropoda</taxon>
        <taxon>Hexapoda</taxon>
        <taxon>Insecta</taxon>
        <taxon>Pterygota</taxon>
        <taxon>Neoptera</taxon>
        <taxon>Endopterygota</taxon>
        <taxon>Lepidoptera</taxon>
        <taxon>Glossata</taxon>
        <taxon>Ditrysia</taxon>
        <taxon>Tortricoidea</taxon>
        <taxon>Tortricidae</taxon>
        <taxon>Tortricinae</taxon>
        <taxon>Choristoneura</taxon>
    </lineage>
</organism>
<dbReference type="EMBL" id="CM046120">
    <property type="protein sequence ID" value="KAI8437656.1"/>
    <property type="molecule type" value="Genomic_DNA"/>
</dbReference>
<gene>
    <name evidence="1" type="ORF">MSG28_011907</name>
</gene>
<evidence type="ECO:0000313" key="1">
    <source>
        <dbReference type="EMBL" id="KAI8437656.1"/>
    </source>
</evidence>
<sequence length="188" mass="21172">MLEFDVLWLLELHELDLVFNVEEVQTIIRDNIELCLGGNTYSHTRAPQWISIITDKTMARLTKLNKPFKYILRITITQKNGTGLHTAAAYFWDTATDGTCTVRWENKYMYCILRYLRHFLAPHVQGDFGFSLSLSLVDIISHDVLLVNAGVDWLVQVLPVPSLNGLTCTNGPESLTLALIEGGSIAGY</sequence>
<name>A0ACC0KNN8_CHOFU</name>
<keyword evidence="2" id="KW-1185">Reference proteome</keyword>
<comment type="caution">
    <text evidence="1">The sequence shown here is derived from an EMBL/GenBank/DDBJ whole genome shotgun (WGS) entry which is preliminary data.</text>
</comment>
<protein>
    <submittedName>
        <fullName evidence="1">Uncharacterized protein</fullName>
    </submittedName>
</protein>
<reference evidence="1 2" key="1">
    <citation type="journal article" date="2022" name="Genome Biol. Evol.">
        <title>The Spruce Budworm Genome: Reconstructing the Evolutionary History of Antifreeze Proteins.</title>
        <authorList>
            <person name="Beliveau C."/>
            <person name="Gagne P."/>
            <person name="Picq S."/>
            <person name="Vernygora O."/>
            <person name="Keeling C.I."/>
            <person name="Pinkney K."/>
            <person name="Doucet D."/>
            <person name="Wen F."/>
            <person name="Johnston J.S."/>
            <person name="Maaroufi H."/>
            <person name="Boyle B."/>
            <person name="Laroche J."/>
            <person name="Dewar K."/>
            <person name="Juretic N."/>
            <person name="Blackburn G."/>
            <person name="Nisole A."/>
            <person name="Brunet B."/>
            <person name="Brandao M."/>
            <person name="Lumley L."/>
            <person name="Duan J."/>
            <person name="Quan G."/>
            <person name="Lucarotti C.J."/>
            <person name="Roe A.D."/>
            <person name="Sperling F.A.H."/>
            <person name="Levesque R.C."/>
            <person name="Cusson M."/>
        </authorList>
    </citation>
    <scope>NUCLEOTIDE SEQUENCE [LARGE SCALE GENOMIC DNA]</scope>
    <source>
        <strain evidence="1">Glfc:IPQL:Cfum</strain>
    </source>
</reference>
<evidence type="ECO:0000313" key="2">
    <source>
        <dbReference type="Proteomes" id="UP001064048"/>
    </source>
</evidence>
<dbReference type="Proteomes" id="UP001064048">
    <property type="component" value="Chromosome 20"/>
</dbReference>
<accession>A0ACC0KNN8</accession>
<proteinExistence type="predicted"/>